<evidence type="ECO:0000313" key="6">
    <source>
        <dbReference type="Proteomes" id="UP000032180"/>
    </source>
</evidence>
<dbReference type="STRING" id="77586.A0A0D9WTB9"/>
<dbReference type="InterPro" id="IPR056922">
    <property type="entry name" value="SWAP1_C"/>
</dbReference>
<dbReference type="GO" id="GO:0048471">
    <property type="term" value="C:perinuclear region of cytoplasm"/>
    <property type="evidence" value="ECO:0007669"/>
    <property type="project" value="TreeGrafter"/>
</dbReference>
<feature type="domain" description="SURP motif" evidence="3">
    <location>
        <begin position="124"/>
        <end position="168"/>
    </location>
</feature>
<dbReference type="Pfam" id="PF01805">
    <property type="entry name" value="Surp"/>
    <property type="match status" value="1"/>
</dbReference>
<evidence type="ECO:0000259" key="3">
    <source>
        <dbReference type="PROSITE" id="PS50128"/>
    </source>
</evidence>
<dbReference type="AlphaFoldDB" id="A0A0D9WTB9"/>
<dbReference type="eggNOG" id="KOG0007">
    <property type="taxonomic scope" value="Eukaryota"/>
</dbReference>
<dbReference type="PANTHER" id="PTHR12323:SF0">
    <property type="entry name" value="CALCIUM HOMEOSTASIS ENDOPLASMIC RETICULUM PROTEIN"/>
    <property type="match status" value="1"/>
</dbReference>
<reference evidence="5" key="3">
    <citation type="submission" date="2015-04" db="UniProtKB">
        <authorList>
            <consortium name="EnsemblPlants"/>
        </authorList>
    </citation>
    <scope>IDENTIFICATION</scope>
</reference>
<reference evidence="5 6" key="1">
    <citation type="submission" date="2012-08" db="EMBL/GenBank/DDBJ databases">
        <title>Oryza genome evolution.</title>
        <authorList>
            <person name="Wing R.A."/>
        </authorList>
    </citation>
    <scope>NUCLEOTIDE SEQUENCE</scope>
</reference>
<dbReference type="PROSITE" id="PS50128">
    <property type="entry name" value="SURP"/>
    <property type="match status" value="1"/>
</dbReference>
<proteinExistence type="predicted"/>
<dbReference type="Gene3D" id="1.10.10.790">
    <property type="entry name" value="Surp module"/>
    <property type="match status" value="1"/>
</dbReference>
<accession>A0A0D9WTB9</accession>
<feature type="region of interest" description="Disordered" evidence="2">
    <location>
        <begin position="623"/>
        <end position="642"/>
    </location>
</feature>
<protein>
    <recommendedName>
        <fullName evidence="7">CID domain-containing protein</fullName>
    </recommendedName>
</protein>
<dbReference type="PROSITE" id="PS51391">
    <property type="entry name" value="CID"/>
    <property type="match status" value="1"/>
</dbReference>
<evidence type="ECO:0000256" key="2">
    <source>
        <dbReference type="SAM" id="MobiDB-lite"/>
    </source>
</evidence>
<dbReference type="GO" id="GO:0010017">
    <property type="term" value="P:red or far-red light signaling pathway"/>
    <property type="evidence" value="ECO:0007669"/>
    <property type="project" value="EnsemblPlants"/>
</dbReference>
<dbReference type="SMART" id="SM00648">
    <property type="entry name" value="SWAP"/>
    <property type="match status" value="1"/>
</dbReference>
<feature type="compositionally biased region" description="Low complexity" evidence="2">
    <location>
        <begin position="1"/>
        <end position="20"/>
    </location>
</feature>
<dbReference type="GO" id="GO:0006397">
    <property type="term" value="P:mRNA processing"/>
    <property type="evidence" value="ECO:0007669"/>
    <property type="project" value="UniProtKB-KW"/>
</dbReference>
<dbReference type="InterPro" id="IPR008942">
    <property type="entry name" value="ENTH_VHS"/>
</dbReference>
<dbReference type="GO" id="GO:0043484">
    <property type="term" value="P:regulation of RNA splicing"/>
    <property type="evidence" value="ECO:0007669"/>
    <property type="project" value="EnsemblPlants"/>
</dbReference>
<feature type="domain" description="CID" evidence="4">
    <location>
        <begin position="240"/>
        <end position="381"/>
    </location>
</feature>
<dbReference type="HOGENOM" id="CLU_024166_0_0_1"/>
<keyword evidence="6" id="KW-1185">Reference proteome</keyword>
<dbReference type="Gramene" id="LPERR06G20780.1">
    <property type="protein sequence ID" value="LPERR06G20780.1"/>
    <property type="gene ID" value="LPERR06G20780"/>
</dbReference>
<dbReference type="GO" id="GO:0010099">
    <property type="term" value="P:regulation of photomorphogenesis"/>
    <property type="evidence" value="ECO:0007669"/>
    <property type="project" value="EnsemblPlants"/>
</dbReference>
<feature type="compositionally biased region" description="Pro residues" evidence="2">
    <location>
        <begin position="73"/>
        <end position="85"/>
    </location>
</feature>
<reference evidence="6" key="2">
    <citation type="submission" date="2013-12" db="EMBL/GenBank/DDBJ databases">
        <authorList>
            <person name="Yu Y."/>
            <person name="Lee S."/>
            <person name="de Baynast K."/>
            <person name="Wissotski M."/>
            <person name="Liu L."/>
            <person name="Talag J."/>
            <person name="Goicoechea J."/>
            <person name="Angelova A."/>
            <person name="Jetty R."/>
            <person name="Kudrna D."/>
            <person name="Golser W."/>
            <person name="Rivera L."/>
            <person name="Zhang J."/>
            <person name="Wing R."/>
        </authorList>
    </citation>
    <scope>NUCLEOTIDE SEQUENCE</scope>
</reference>
<feature type="compositionally biased region" description="Polar residues" evidence="2">
    <location>
        <begin position="393"/>
        <end position="414"/>
    </location>
</feature>
<dbReference type="GO" id="GO:0010114">
    <property type="term" value="P:response to red light"/>
    <property type="evidence" value="ECO:0007669"/>
    <property type="project" value="EnsemblPlants"/>
</dbReference>
<dbReference type="PANTHER" id="PTHR12323">
    <property type="entry name" value="SR-RELATED CTD ASSOCIATED FACTOR 6"/>
    <property type="match status" value="1"/>
</dbReference>
<organism evidence="5 6">
    <name type="scientific">Leersia perrieri</name>
    <dbReference type="NCBI Taxonomy" id="77586"/>
    <lineage>
        <taxon>Eukaryota</taxon>
        <taxon>Viridiplantae</taxon>
        <taxon>Streptophyta</taxon>
        <taxon>Embryophyta</taxon>
        <taxon>Tracheophyta</taxon>
        <taxon>Spermatophyta</taxon>
        <taxon>Magnoliopsida</taxon>
        <taxon>Liliopsida</taxon>
        <taxon>Poales</taxon>
        <taxon>Poaceae</taxon>
        <taxon>BOP clade</taxon>
        <taxon>Oryzoideae</taxon>
        <taxon>Oryzeae</taxon>
        <taxon>Oryzinae</taxon>
        <taxon>Leersia</taxon>
    </lineage>
</organism>
<dbReference type="Proteomes" id="UP000032180">
    <property type="component" value="Chromosome 6"/>
</dbReference>
<sequence length="642" mass="70479">MDRQAQDYAAAMAYAQAQQQQPPPQYGFHPQAAPPPPQYQHHPHAAPPPFSVPPQYAPYPRAMSQAQQLYPHHLPPPHQQPPPPFAAAHPSHYMHAPPPPFDSAAAAPPPVAAPPPSDPELQKRIDKVVEYIAKNGPEFEVVIRDKQHENPDYAFIFGGEGHAYYRYKLWLSPPRPPVGNYPPGSMHMMPPPQLGPMMRGPPMHQPGYPPFYDQHQHFGVHGHGEFDAAPQSFKGLSGPLPVDVAAELHDVLGNLNGTKESIKGAKTWFMQRSPFAPALAEALKDRVFALEDSERQLHIIFLVNDILFESLQRRTDARDLDNEAFAFKSVLGSMLSRIYNNPQSKDDNQIRLEKILQFWGSKEVYDQETIANLERDMKGGVSYPLPPRHVSPDPSTFSGSVQQPSKWSSGPQEEQATHHPVSVPPQPVLSAQFPVNQLPAGVYPPVGQTAFPGSLPVQTPTVLPQIAATPSITNDPNPPPYPLFPPGLIPGMVRKMQIGSGVPYSPLSPLDIPTIIPPSTIPESDILERVSKFFKEIGEVNPSEGPMKQSEPDDYDNYERDIPARKGGACIPPPPNLLVNPETGMRADGSVDSKPGSTGRLGLGASADPNEIGQYDDVYSSYRKQRSSTYHSSITARSSAPK</sequence>
<feature type="region of interest" description="Disordered" evidence="2">
    <location>
        <begin position="565"/>
        <end position="613"/>
    </location>
</feature>
<name>A0A0D9WTB9_9ORYZ</name>
<feature type="region of interest" description="Disordered" evidence="2">
    <location>
        <begin position="382"/>
        <end position="428"/>
    </location>
</feature>
<dbReference type="GO" id="GO:0016607">
    <property type="term" value="C:nuclear speck"/>
    <property type="evidence" value="ECO:0007669"/>
    <property type="project" value="EnsemblPlants"/>
</dbReference>
<dbReference type="EnsemblPlants" id="LPERR06G20780.1">
    <property type="protein sequence ID" value="LPERR06G20780.1"/>
    <property type="gene ID" value="LPERR06G20780"/>
</dbReference>
<evidence type="ECO:0008006" key="7">
    <source>
        <dbReference type="Google" id="ProtNLM"/>
    </source>
</evidence>
<feature type="compositionally biased region" description="Pro residues" evidence="2">
    <location>
        <begin position="45"/>
        <end position="57"/>
    </location>
</feature>
<dbReference type="GO" id="GO:0003723">
    <property type="term" value="F:RNA binding"/>
    <property type="evidence" value="ECO:0007669"/>
    <property type="project" value="InterPro"/>
</dbReference>
<evidence type="ECO:0000256" key="1">
    <source>
        <dbReference type="ARBA" id="ARBA00022664"/>
    </source>
</evidence>
<dbReference type="InterPro" id="IPR000061">
    <property type="entry name" value="Surp"/>
</dbReference>
<dbReference type="Gene3D" id="1.25.40.90">
    <property type="match status" value="1"/>
</dbReference>
<keyword evidence="1" id="KW-0507">mRNA processing</keyword>
<dbReference type="GO" id="GO:0006874">
    <property type="term" value="P:intracellular calcium ion homeostasis"/>
    <property type="evidence" value="ECO:0007669"/>
    <property type="project" value="TreeGrafter"/>
</dbReference>
<dbReference type="InterPro" id="IPR035967">
    <property type="entry name" value="SWAP/Surp_sf"/>
</dbReference>
<evidence type="ECO:0000259" key="4">
    <source>
        <dbReference type="PROSITE" id="PS51391"/>
    </source>
</evidence>
<dbReference type="SUPFAM" id="SSF109905">
    <property type="entry name" value="Surp module (SWAP domain)"/>
    <property type="match status" value="1"/>
</dbReference>
<dbReference type="SMART" id="SM00582">
    <property type="entry name" value="RPR"/>
    <property type="match status" value="1"/>
</dbReference>
<feature type="compositionally biased region" description="Pro residues" evidence="2">
    <location>
        <begin position="96"/>
        <end position="118"/>
    </location>
</feature>
<dbReference type="Pfam" id="PF04818">
    <property type="entry name" value="CID"/>
    <property type="match status" value="1"/>
</dbReference>
<dbReference type="InterPro" id="IPR006569">
    <property type="entry name" value="CID_dom"/>
</dbReference>
<feature type="region of interest" description="Disordered" evidence="2">
    <location>
        <begin position="1"/>
        <end position="120"/>
    </location>
</feature>
<feature type="compositionally biased region" description="Polar residues" evidence="2">
    <location>
        <begin position="627"/>
        <end position="642"/>
    </location>
</feature>
<evidence type="ECO:0000313" key="5">
    <source>
        <dbReference type="EnsemblPlants" id="LPERR06G20780.1"/>
    </source>
</evidence>
<dbReference type="Pfam" id="PF25123">
    <property type="entry name" value="SWAP1_C"/>
    <property type="match status" value="1"/>
</dbReference>